<evidence type="ECO:0000313" key="2">
    <source>
        <dbReference type="Proteomes" id="UP001289374"/>
    </source>
</evidence>
<reference evidence="1" key="1">
    <citation type="submission" date="2020-06" db="EMBL/GenBank/DDBJ databases">
        <authorList>
            <person name="Li T."/>
            <person name="Hu X."/>
            <person name="Zhang T."/>
            <person name="Song X."/>
            <person name="Zhang H."/>
            <person name="Dai N."/>
            <person name="Sheng W."/>
            <person name="Hou X."/>
            <person name="Wei L."/>
        </authorList>
    </citation>
    <scope>NUCLEOTIDE SEQUENCE</scope>
    <source>
        <strain evidence="1">K16</strain>
        <tissue evidence="1">Leaf</tissue>
    </source>
</reference>
<proteinExistence type="predicted"/>
<accession>A0AAE1X067</accession>
<name>A0AAE1X067_9LAMI</name>
<gene>
    <name evidence="1" type="ORF">Sango_0980900</name>
</gene>
<keyword evidence="2" id="KW-1185">Reference proteome</keyword>
<dbReference type="EMBL" id="JACGWL010000005">
    <property type="protein sequence ID" value="KAK4402402.1"/>
    <property type="molecule type" value="Genomic_DNA"/>
</dbReference>
<comment type="caution">
    <text evidence="1">The sequence shown here is derived from an EMBL/GenBank/DDBJ whole genome shotgun (WGS) entry which is preliminary data.</text>
</comment>
<dbReference type="AlphaFoldDB" id="A0AAE1X067"/>
<reference evidence="1" key="2">
    <citation type="journal article" date="2024" name="Plant">
        <title>Genomic evolution and insights into agronomic trait innovations of Sesamum species.</title>
        <authorList>
            <person name="Miao H."/>
            <person name="Wang L."/>
            <person name="Qu L."/>
            <person name="Liu H."/>
            <person name="Sun Y."/>
            <person name="Le M."/>
            <person name="Wang Q."/>
            <person name="Wei S."/>
            <person name="Zheng Y."/>
            <person name="Lin W."/>
            <person name="Duan Y."/>
            <person name="Cao H."/>
            <person name="Xiong S."/>
            <person name="Wang X."/>
            <person name="Wei L."/>
            <person name="Li C."/>
            <person name="Ma Q."/>
            <person name="Ju M."/>
            <person name="Zhao R."/>
            <person name="Li G."/>
            <person name="Mu C."/>
            <person name="Tian Q."/>
            <person name="Mei H."/>
            <person name="Zhang T."/>
            <person name="Gao T."/>
            <person name="Zhang H."/>
        </authorList>
    </citation>
    <scope>NUCLEOTIDE SEQUENCE</scope>
    <source>
        <strain evidence="1">K16</strain>
    </source>
</reference>
<sequence>MNIHQEFFKGFCNKAERYISLSSGPRSSFLPTSHFTFSNPTLSISGAYTFSSCSPTQKKWSSQRQNPRPQHSIYIKYQEMQQLRRDPVAQNMHRVNNIESVIEERQPLRDAHVQRHHPSRCDKVVERSVQIHGGRDDSYVLSLILTANVATPPPMSRPIRIVPGFLTARTSSMVKSRLEPLAPSLAQRFFSRPFRSKQSLQSSKPFWLRLRHEAAELVGEVGARAADRGKDLVRVEVLVEPQWEFLWRCEGNELRREVDGGGIGSRVLVLVLRGLWLSGGYGSGGVPVAVCSWDLREQGE</sequence>
<evidence type="ECO:0000313" key="1">
    <source>
        <dbReference type="EMBL" id="KAK4402402.1"/>
    </source>
</evidence>
<dbReference type="Proteomes" id="UP001289374">
    <property type="component" value="Unassembled WGS sequence"/>
</dbReference>
<protein>
    <submittedName>
        <fullName evidence="1">Uncharacterized protein</fullName>
    </submittedName>
</protein>
<organism evidence="1 2">
    <name type="scientific">Sesamum angolense</name>
    <dbReference type="NCBI Taxonomy" id="2727404"/>
    <lineage>
        <taxon>Eukaryota</taxon>
        <taxon>Viridiplantae</taxon>
        <taxon>Streptophyta</taxon>
        <taxon>Embryophyta</taxon>
        <taxon>Tracheophyta</taxon>
        <taxon>Spermatophyta</taxon>
        <taxon>Magnoliopsida</taxon>
        <taxon>eudicotyledons</taxon>
        <taxon>Gunneridae</taxon>
        <taxon>Pentapetalae</taxon>
        <taxon>asterids</taxon>
        <taxon>lamiids</taxon>
        <taxon>Lamiales</taxon>
        <taxon>Pedaliaceae</taxon>
        <taxon>Sesamum</taxon>
    </lineage>
</organism>